<dbReference type="InterPro" id="IPR006675">
    <property type="entry name" value="HDIG_dom"/>
</dbReference>
<keyword evidence="9" id="KW-1185">Reference proteome</keyword>
<keyword evidence="4" id="KW-0378">Hydrolase</keyword>
<dbReference type="Pfam" id="PF01966">
    <property type="entry name" value="HD"/>
    <property type="match status" value="1"/>
</dbReference>
<dbReference type="CDD" id="cd00077">
    <property type="entry name" value="HDc"/>
    <property type="match status" value="1"/>
</dbReference>
<sequence>MWNEQEIKNYLKDNLKIKRYEHSLSVRDTAVELAELYNENVEKARMAGLVHDCAKNMSNEKILDIAKNHNLEINEVCKESPQLLHGAVGAVIAREKMGIEDKDILNAVAYHTTGRKNMTKLEKIIYIADYVEPLRDFPGVDLLRKAAYKDLDNALLMSFNNTIKFILERGQLIHLDTIEGRNFVISQLKSR</sequence>
<dbReference type="EMBL" id="JABBNI010000047">
    <property type="protein sequence ID" value="NMM64553.1"/>
    <property type="molecule type" value="Genomic_DNA"/>
</dbReference>
<evidence type="ECO:0000313" key="9">
    <source>
        <dbReference type="Proteomes" id="UP000537131"/>
    </source>
</evidence>
<dbReference type="GO" id="GO:0008803">
    <property type="term" value="F:bis(5'-nucleosyl)-tetraphosphatase (symmetrical) activity"/>
    <property type="evidence" value="ECO:0007669"/>
    <property type="project" value="UniProtKB-EC"/>
</dbReference>
<protein>
    <recommendedName>
        <fullName evidence="1">bis(5'-nucleosyl)-tetraphosphatase (symmetrical)</fullName>
        <ecNumber evidence="1">3.6.1.41</ecNumber>
    </recommendedName>
</protein>
<feature type="domain" description="HD" evidence="7">
    <location>
        <begin position="19"/>
        <end position="134"/>
    </location>
</feature>
<evidence type="ECO:0000256" key="2">
    <source>
        <dbReference type="ARBA" id="ARBA00022723"/>
    </source>
</evidence>
<gene>
    <name evidence="8" type="ORF">HBE96_18255</name>
</gene>
<reference evidence="8 9" key="1">
    <citation type="submission" date="2020-04" db="EMBL/GenBank/DDBJ databases">
        <authorList>
            <person name="Doyle D.A."/>
        </authorList>
    </citation>
    <scope>NUCLEOTIDE SEQUENCE [LARGE SCALE GENOMIC DNA]</scope>
    <source>
        <strain evidence="8 9">P21</strain>
    </source>
</reference>
<dbReference type="PANTHER" id="PTHR35795">
    <property type="entry name" value="SLR1885 PROTEIN"/>
    <property type="match status" value="1"/>
</dbReference>
<comment type="catalytic activity">
    <reaction evidence="6">
        <text>P(1),P(4)-bis(5'-adenosyl) tetraphosphate + H2O = 2 ADP + 2 H(+)</text>
        <dbReference type="Rhea" id="RHEA:24252"/>
        <dbReference type="ChEBI" id="CHEBI:15377"/>
        <dbReference type="ChEBI" id="CHEBI:15378"/>
        <dbReference type="ChEBI" id="CHEBI:58141"/>
        <dbReference type="ChEBI" id="CHEBI:456216"/>
        <dbReference type="EC" id="3.6.1.41"/>
    </reaction>
</comment>
<dbReference type="EC" id="3.6.1.41" evidence="1"/>
<evidence type="ECO:0000256" key="4">
    <source>
        <dbReference type="ARBA" id="ARBA00022801"/>
    </source>
</evidence>
<dbReference type="NCBIfam" id="TIGR00488">
    <property type="entry name" value="bis(5'-nucleosyl)-tetraphosphatase (symmetrical) YqeK"/>
    <property type="match status" value="1"/>
</dbReference>
<evidence type="ECO:0000256" key="6">
    <source>
        <dbReference type="ARBA" id="ARBA00049417"/>
    </source>
</evidence>
<reference evidence="8 9" key="2">
    <citation type="submission" date="2020-06" db="EMBL/GenBank/DDBJ databases">
        <title>Complete Genome Sequence of Clostridium muelleri sp. nov. P21T, an Acid-Alcohol Producing Acetogen Isolated from Old Hay.</title>
        <authorList>
            <person name="Duncan K.E."/>
            <person name="Tanner R.S."/>
        </authorList>
    </citation>
    <scope>NUCLEOTIDE SEQUENCE [LARGE SCALE GENOMIC DNA]</scope>
    <source>
        <strain evidence="8 9">P21</strain>
    </source>
</reference>
<dbReference type="InterPro" id="IPR006674">
    <property type="entry name" value="HD_domain"/>
</dbReference>
<dbReference type="GO" id="GO:0046872">
    <property type="term" value="F:metal ion binding"/>
    <property type="evidence" value="ECO:0007669"/>
    <property type="project" value="UniProtKB-KW"/>
</dbReference>
<dbReference type="GO" id="GO:0000166">
    <property type="term" value="F:nucleotide binding"/>
    <property type="evidence" value="ECO:0007669"/>
    <property type="project" value="UniProtKB-KW"/>
</dbReference>
<dbReference type="PROSITE" id="PS51831">
    <property type="entry name" value="HD"/>
    <property type="match status" value="1"/>
</dbReference>
<dbReference type="InterPro" id="IPR003607">
    <property type="entry name" value="HD/PDEase_dom"/>
</dbReference>
<dbReference type="NCBIfam" id="TIGR00277">
    <property type="entry name" value="HDIG"/>
    <property type="match status" value="1"/>
</dbReference>
<dbReference type="SUPFAM" id="SSF109604">
    <property type="entry name" value="HD-domain/PDEase-like"/>
    <property type="match status" value="1"/>
</dbReference>
<evidence type="ECO:0000256" key="3">
    <source>
        <dbReference type="ARBA" id="ARBA00022741"/>
    </source>
</evidence>
<keyword evidence="5" id="KW-0408">Iron</keyword>
<proteinExistence type="predicted"/>
<keyword evidence="2" id="KW-0479">Metal-binding</keyword>
<dbReference type="PANTHER" id="PTHR35795:SF1">
    <property type="entry name" value="BIS(5'-NUCLEOSYL)-TETRAPHOSPHATASE, SYMMETRICAL"/>
    <property type="match status" value="1"/>
</dbReference>
<dbReference type="InterPro" id="IPR051094">
    <property type="entry name" value="Diverse_Catalytic_Enzymes"/>
</dbReference>
<comment type="caution">
    <text evidence="8">The sequence shown here is derived from an EMBL/GenBank/DDBJ whole genome shotgun (WGS) entry which is preliminary data.</text>
</comment>
<keyword evidence="3" id="KW-0547">Nucleotide-binding</keyword>
<dbReference type="InterPro" id="IPR005249">
    <property type="entry name" value="YqeK"/>
</dbReference>
<organism evidence="8 9">
    <name type="scientific">Clostridium muellerianum</name>
    <dbReference type="NCBI Taxonomy" id="2716538"/>
    <lineage>
        <taxon>Bacteria</taxon>
        <taxon>Bacillati</taxon>
        <taxon>Bacillota</taxon>
        <taxon>Clostridia</taxon>
        <taxon>Eubacteriales</taxon>
        <taxon>Clostridiaceae</taxon>
        <taxon>Clostridium</taxon>
    </lineage>
</organism>
<dbReference type="Proteomes" id="UP000537131">
    <property type="component" value="Unassembled WGS sequence"/>
</dbReference>
<dbReference type="Gene3D" id="1.10.3210.10">
    <property type="entry name" value="Hypothetical protein af1432"/>
    <property type="match status" value="1"/>
</dbReference>
<dbReference type="RefSeq" id="WP_169299148.1">
    <property type="nucleotide sequence ID" value="NZ_JABBNI010000047.1"/>
</dbReference>
<evidence type="ECO:0000256" key="5">
    <source>
        <dbReference type="ARBA" id="ARBA00023004"/>
    </source>
</evidence>
<dbReference type="AlphaFoldDB" id="A0A7Y0EJC9"/>
<name>A0A7Y0EJC9_9CLOT</name>
<evidence type="ECO:0000313" key="8">
    <source>
        <dbReference type="EMBL" id="NMM64553.1"/>
    </source>
</evidence>
<evidence type="ECO:0000256" key="1">
    <source>
        <dbReference type="ARBA" id="ARBA00012506"/>
    </source>
</evidence>
<accession>A0A7Y0EJC9</accession>
<evidence type="ECO:0000259" key="7">
    <source>
        <dbReference type="PROSITE" id="PS51831"/>
    </source>
</evidence>
<dbReference type="SMART" id="SM00471">
    <property type="entry name" value="HDc"/>
    <property type="match status" value="1"/>
</dbReference>